<evidence type="ECO:0000313" key="2">
    <source>
        <dbReference type="WBParaSite" id="JU765_v2.g16695.t1"/>
    </source>
</evidence>
<dbReference type="WBParaSite" id="JU765_v2.g16695.t1">
    <property type="protein sequence ID" value="JU765_v2.g16695.t1"/>
    <property type="gene ID" value="JU765_v2.g16695"/>
</dbReference>
<organism evidence="1 2">
    <name type="scientific">Panagrolaimus sp. JU765</name>
    <dbReference type="NCBI Taxonomy" id="591449"/>
    <lineage>
        <taxon>Eukaryota</taxon>
        <taxon>Metazoa</taxon>
        <taxon>Ecdysozoa</taxon>
        <taxon>Nematoda</taxon>
        <taxon>Chromadorea</taxon>
        <taxon>Rhabditida</taxon>
        <taxon>Tylenchina</taxon>
        <taxon>Panagrolaimomorpha</taxon>
        <taxon>Panagrolaimoidea</taxon>
        <taxon>Panagrolaimidae</taxon>
        <taxon>Panagrolaimus</taxon>
    </lineage>
</organism>
<protein>
    <submittedName>
        <fullName evidence="2">Glycolipid transfer protein domain-containing protein</fullName>
    </submittedName>
</protein>
<evidence type="ECO:0000313" key="1">
    <source>
        <dbReference type="Proteomes" id="UP000887576"/>
    </source>
</evidence>
<reference evidence="2" key="1">
    <citation type="submission" date="2022-11" db="UniProtKB">
        <authorList>
            <consortium name="WormBaseParasite"/>
        </authorList>
    </citation>
    <scope>IDENTIFICATION</scope>
</reference>
<proteinExistence type="predicted"/>
<name>A0AC34QIS2_9BILA</name>
<accession>A0AC34QIS2</accession>
<sequence length="209" mass="24264">MTEKSFDVDAVILHFQECLTNEGEDVDLIRYVQAYEELSRLFDILGMIFSFVESDVKDKREILKKLHNDDVANYSTVRSMINHEMDTEGKPKNIGARTLLRLHRALEFIVLFVQEIHLSTPESNISHLFKDAYDKTLAQHHGWFVRKTVGLAAHAVPNRDFLVKTIFGHGHEPTHEEIEDVATRFIDTVQSVYDRIQVIYKERDLLNLP</sequence>
<dbReference type="Proteomes" id="UP000887576">
    <property type="component" value="Unplaced"/>
</dbReference>